<comment type="caution">
    <text evidence="1">The sequence shown here is derived from an EMBL/GenBank/DDBJ whole genome shotgun (WGS) entry which is preliminary data.</text>
</comment>
<organism evidence="1 2">
    <name type="scientific">Brevibacillus nitrificans</name>
    <dbReference type="NCBI Taxonomy" id="651560"/>
    <lineage>
        <taxon>Bacteria</taxon>
        <taxon>Bacillati</taxon>
        <taxon>Bacillota</taxon>
        <taxon>Bacilli</taxon>
        <taxon>Bacillales</taxon>
        <taxon>Paenibacillaceae</taxon>
        <taxon>Brevibacillus</taxon>
    </lineage>
</organism>
<accession>A0A3M8D514</accession>
<evidence type="ECO:0000313" key="1">
    <source>
        <dbReference type="EMBL" id="RNB82527.1"/>
    </source>
</evidence>
<dbReference type="RefSeq" id="WP_122925312.1">
    <property type="nucleotide sequence ID" value="NZ_RHHU01000012.1"/>
</dbReference>
<keyword evidence="2" id="KW-1185">Reference proteome</keyword>
<dbReference type="Proteomes" id="UP000269573">
    <property type="component" value="Unassembled WGS sequence"/>
</dbReference>
<evidence type="ECO:0000313" key="2">
    <source>
        <dbReference type="Proteomes" id="UP000269573"/>
    </source>
</evidence>
<proteinExistence type="predicted"/>
<protein>
    <submittedName>
        <fullName evidence="1">Uncharacterized protein</fullName>
    </submittedName>
</protein>
<reference evidence="1 2" key="1">
    <citation type="submission" date="2018-10" db="EMBL/GenBank/DDBJ databases">
        <title>Phylogenomics of Brevibacillus.</title>
        <authorList>
            <person name="Dunlap C."/>
        </authorList>
    </citation>
    <scope>NUCLEOTIDE SEQUENCE [LARGE SCALE GENOMIC DNA]</scope>
    <source>
        <strain evidence="1 2">JCM 15774</strain>
    </source>
</reference>
<gene>
    <name evidence="1" type="ORF">EDM59_20450</name>
</gene>
<dbReference type="AlphaFoldDB" id="A0A3M8D514"/>
<name>A0A3M8D514_9BACL</name>
<sequence>MLAFVNETNFKRYLMIVKSTGMIHDSLIRSQNVLNFGYILYLLLSDQGVRTGKDRHSPQCQQKTTKYGEIQDTKEVLDNLEASCIPSGIFTMNADHFEDFLQERSKLMANKIRNYYFSL</sequence>
<dbReference type="EMBL" id="RHHU01000012">
    <property type="protein sequence ID" value="RNB82527.1"/>
    <property type="molecule type" value="Genomic_DNA"/>
</dbReference>